<dbReference type="PANTHER" id="PTHR16222:SF24">
    <property type="entry name" value="ADP-RIBOSYLHYDROLASE ARH3"/>
    <property type="match status" value="1"/>
</dbReference>
<feature type="binding site" evidence="3">
    <location>
        <position position="49"/>
    </location>
    <ligand>
        <name>Mg(2+)</name>
        <dbReference type="ChEBI" id="CHEBI:18420"/>
        <label>1</label>
    </ligand>
</feature>
<feature type="binding site" evidence="3">
    <location>
        <position position="236"/>
    </location>
    <ligand>
        <name>Mg(2+)</name>
        <dbReference type="ChEBI" id="CHEBI:18420"/>
        <label>1</label>
    </ligand>
</feature>
<sequence>MSTAVDVLFGVLYGDCLGAPYEFHNGPVTSPIAVGPSVFGHPAGRGTDDTETTVAVAEGLIDASQDGRSTTTAIAERLLAWHRTSPPDVGGTTASGLDAFDHSGDPRSGAATEHSVANGSLMRSAPFAVMNGDGSELAVDSSRTTHAHPQVLGCVRAYVRMLQMIMNGAEPTAIQVGDLAEDDLDLHPELEPAEIPCPGIGFAPYALDLAVWSATAATDFSSGIETIIRRGGDTDTNGAICGAVLAARFGFPSELVSPLDAERVDELTHLGRRLAVLNADQLRP</sequence>
<accession>A0A1H1TYN6</accession>
<dbReference type="Pfam" id="PF03747">
    <property type="entry name" value="ADP_ribosyl_GH"/>
    <property type="match status" value="1"/>
</dbReference>
<protein>
    <submittedName>
        <fullName evidence="4">ADP-ribosylglycohydrolase</fullName>
    </submittedName>
</protein>
<organism evidence="4 5">
    <name type="scientific">Microlunatus soli</name>
    <dbReference type="NCBI Taxonomy" id="630515"/>
    <lineage>
        <taxon>Bacteria</taxon>
        <taxon>Bacillati</taxon>
        <taxon>Actinomycetota</taxon>
        <taxon>Actinomycetes</taxon>
        <taxon>Propionibacteriales</taxon>
        <taxon>Propionibacteriaceae</taxon>
        <taxon>Microlunatus</taxon>
    </lineage>
</organism>
<dbReference type="Proteomes" id="UP000199103">
    <property type="component" value="Chromosome I"/>
</dbReference>
<name>A0A1H1TYN6_9ACTN</name>
<dbReference type="AlphaFoldDB" id="A0A1H1TYN6"/>
<keyword evidence="2 4" id="KW-0378">Hydrolase</keyword>
<dbReference type="EMBL" id="LT629772">
    <property type="protein sequence ID" value="SDS65352.1"/>
    <property type="molecule type" value="Genomic_DNA"/>
</dbReference>
<dbReference type="STRING" id="630515.SAMN04489812_2572"/>
<dbReference type="GO" id="GO:0046872">
    <property type="term" value="F:metal ion binding"/>
    <property type="evidence" value="ECO:0007669"/>
    <property type="project" value="UniProtKB-KW"/>
</dbReference>
<evidence type="ECO:0000313" key="4">
    <source>
        <dbReference type="EMBL" id="SDS65352.1"/>
    </source>
</evidence>
<reference evidence="4 5" key="1">
    <citation type="submission" date="2016-10" db="EMBL/GenBank/DDBJ databases">
        <authorList>
            <person name="de Groot N.N."/>
        </authorList>
    </citation>
    <scope>NUCLEOTIDE SEQUENCE [LARGE SCALE GENOMIC DNA]</scope>
    <source>
        <strain evidence="4 5">DSM 21800</strain>
    </source>
</reference>
<feature type="binding site" evidence="3">
    <location>
        <position position="48"/>
    </location>
    <ligand>
        <name>Mg(2+)</name>
        <dbReference type="ChEBI" id="CHEBI:18420"/>
        <label>1</label>
    </ligand>
</feature>
<dbReference type="SUPFAM" id="SSF101478">
    <property type="entry name" value="ADP-ribosylglycohydrolase"/>
    <property type="match status" value="1"/>
</dbReference>
<dbReference type="PANTHER" id="PTHR16222">
    <property type="entry name" value="ADP-RIBOSYLGLYCOHYDROLASE"/>
    <property type="match status" value="1"/>
</dbReference>
<dbReference type="InterPro" id="IPR050792">
    <property type="entry name" value="ADP-ribosylglycohydrolase"/>
</dbReference>
<keyword evidence="5" id="KW-1185">Reference proteome</keyword>
<keyword evidence="3" id="KW-0460">Magnesium</keyword>
<feature type="binding site" evidence="3">
    <location>
        <position position="47"/>
    </location>
    <ligand>
        <name>Mg(2+)</name>
        <dbReference type="ChEBI" id="CHEBI:18420"/>
        <label>1</label>
    </ligand>
</feature>
<feature type="binding site" evidence="3">
    <location>
        <position position="235"/>
    </location>
    <ligand>
        <name>Mg(2+)</name>
        <dbReference type="ChEBI" id="CHEBI:18420"/>
        <label>1</label>
    </ligand>
</feature>
<evidence type="ECO:0000256" key="2">
    <source>
        <dbReference type="ARBA" id="ARBA00022801"/>
    </source>
</evidence>
<evidence type="ECO:0000313" key="5">
    <source>
        <dbReference type="Proteomes" id="UP000199103"/>
    </source>
</evidence>
<evidence type="ECO:0000256" key="1">
    <source>
        <dbReference type="ARBA" id="ARBA00010702"/>
    </source>
</evidence>
<evidence type="ECO:0000256" key="3">
    <source>
        <dbReference type="PIRSR" id="PIRSR605502-1"/>
    </source>
</evidence>
<gene>
    <name evidence="4" type="ORF">SAMN04489812_2572</name>
</gene>
<proteinExistence type="inferred from homology"/>
<dbReference type="OrthoDB" id="9798107at2"/>
<dbReference type="InterPro" id="IPR005502">
    <property type="entry name" value="Ribosyl_crysJ1"/>
</dbReference>
<dbReference type="GO" id="GO:0016787">
    <property type="term" value="F:hydrolase activity"/>
    <property type="evidence" value="ECO:0007669"/>
    <property type="project" value="UniProtKB-KW"/>
</dbReference>
<dbReference type="Gene3D" id="1.10.4080.10">
    <property type="entry name" value="ADP-ribosylation/Crystallin J1"/>
    <property type="match status" value="1"/>
</dbReference>
<comment type="cofactor">
    <cofactor evidence="3">
        <name>Mg(2+)</name>
        <dbReference type="ChEBI" id="CHEBI:18420"/>
    </cofactor>
    <text evidence="3">Binds 2 magnesium ions per subunit.</text>
</comment>
<comment type="similarity">
    <text evidence="1">Belongs to the ADP-ribosylglycohydrolase family.</text>
</comment>
<dbReference type="RefSeq" id="WP_091525328.1">
    <property type="nucleotide sequence ID" value="NZ_LT629772.1"/>
</dbReference>
<feature type="binding site" evidence="3">
    <location>
        <position position="233"/>
    </location>
    <ligand>
        <name>Mg(2+)</name>
        <dbReference type="ChEBI" id="CHEBI:18420"/>
        <label>1</label>
    </ligand>
</feature>
<dbReference type="InterPro" id="IPR036705">
    <property type="entry name" value="Ribosyl_crysJ1_sf"/>
</dbReference>
<keyword evidence="3" id="KW-0479">Metal-binding</keyword>